<dbReference type="EMBL" id="JAKZMO010000023">
    <property type="protein sequence ID" value="MDG5485679.1"/>
    <property type="molecule type" value="Genomic_DNA"/>
</dbReference>
<name>A0ABT6GVL4_MYCGU</name>
<dbReference type="InterPro" id="IPR029045">
    <property type="entry name" value="ClpP/crotonase-like_dom_sf"/>
</dbReference>
<dbReference type="Gene3D" id="3.90.226.10">
    <property type="entry name" value="2-enoyl-CoA Hydratase, Chain A, domain 1"/>
    <property type="match status" value="1"/>
</dbReference>
<evidence type="ECO:0000313" key="9">
    <source>
        <dbReference type="Proteomes" id="UP001154266"/>
    </source>
</evidence>
<dbReference type="InterPro" id="IPR001753">
    <property type="entry name" value="Enoyl-CoA_hydra/iso"/>
</dbReference>
<sequence length="300" mass="32656">MSTPTFETLLYKTGSHVATITLNRPEQLNTIVPPMPDEIEKAIGLAERDPSIKVIVLRGAGRAFSGGYDFGGGFQHWGEAMNTDGRWDPGKDFAMVSARETGPTQKFMAIWRASKPVIAQVHGWCVGGASDYALCADIVIASDDAVIGTPYARMWGAYLTGMWLYRLSLAKVKWHSLTGEPLTGKEAAAVELINESVPFEKLEARVKEIADKLAKIPLSQLQAQKLIVNQAYENMGLSSTQTLGGILDGLMRNTPDALSFIETAGSQGVRAAIEERDGPWGDYSQAPPERRPDPSHIIEP</sequence>
<evidence type="ECO:0000256" key="1">
    <source>
        <dbReference type="ARBA" id="ARBA00002994"/>
    </source>
</evidence>
<protein>
    <submittedName>
        <fullName evidence="8">Crotonase/enoyl-CoA hydratase family protein</fullName>
    </submittedName>
</protein>
<dbReference type="Proteomes" id="UP001154266">
    <property type="component" value="Unassembled WGS sequence"/>
</dbReference>
<evidence type="ECO:0000256" key="7">
    <source>
        <dbReference type="SAM" id="MobiDB-lite"/>
    </source>
</evidence>
<dbReference type="InterPro" id="IPR018376">
    <property type="entry name" value="Enoyl-CoA_hyd/isom_CS"/>
</dbReference>
<comment type="catalytic activity">
    <reaction evidence="4">
        <text>a (3S)-3-hydroxyacyl-CoA = a (2E)-enoyl-CoA + H2O</text>
        <dbReference type="Rhea" id="RHEA:16105"/>
        <dbReference type="ChEBI" id="CHEBI:15377"/>
        <dbReference type="ChEBI" id="CHEBI:57318"/>
        <dbReference type="ChEBI" id="CHEBI:58856"/>
        <dbReference type="EC" id="4.2.1.17"/>
    </reaction>
</comment>
<comment type="caution">
    <text evidence="8">The sequence shown here is derived from an EMBL/GenBank/DDBJ whole genome shotgun (WGS) entry which is preliminary data.</text>
</comment>
<keyword evidence="3" id="KW-0443">Lipid metabolism</keyword>
<evidence type="ECO:0000256" key="6">
    <source>
        <dbReference type="RuleBase" id="RU003707"/>
    </source>
</evidence>
<gene>
    <name evidence="8" type="ORF">MNO81_23040</name>
</gene>
<comment type="similarity">
    <text evidence="2 6">Belongs to the enoyl-CoA hydratase/isomerase family.</text>
</comment>
<dbReference type="NCBIfam" id="NF009125">
    <property type="entry name" value="PRK12478.1"/>
    <property type="match status" value="1"/>
</dbReference>
<organism evidence="8 9">
    <name type="scientific">Mycolicibacterium gadium</name>
    <name type="common">Mycobacterium gadium</name>
    <dbReference type="NCBI Taxonomy" id="1794"/>
    <lineage>
        <taxon>Bacteria</taxon>
        <taxon>Bacillati</taxon>
        <taxon>Actinomycetota</taxon>
        <taxon>Actinomycetes</taxon>
        <taxon>Mycobacteriales</taxon>
        <taxon>Mycobacteriaceae</taxon>
        <taxon>Mycolicibacterium</taxon>
    </lineage>
</organism>
<feature type="region of interest" description="Disordered" evidence="7">
    <location>
        <begin position="274"/>
        <end position="300"/>
    </location>
</feature>
<dbReference type="PROSITE" id="PS00166">
    <property type="entry name" value="ENOYL_COA_HYDRATASE"/>
    <property type="match status" value="1"/>
</dbReference>
<comment type="function">
    <text evidence="1">Could possibly oxidize fatty acids using specific components.</text>
</comment>
<dbReference type="PANTHER" id="PTHR43802:SF1">
    <property type="entry name" value="IP11341P-RELATED"/>
    <property type="match status" value="1"/>
</dbReference>
<dbReference type="Pfam" id="PF00378">
    <property type="entry name" value="ECH_1"/>
    <property type="match status" value="1"/>
</dbReference>
<evidence type="ECO:0000256" key="4">
    <source>
        <dbReference type="ARBA" id="ARBA00023709"/>
    </source>
</evidence>
<reference evidence="8" key="1">
    <citation type="journal article" date="2023" name="Environ. Microbiol.">
        <title>The 2-methylpropene degradation pathway in Mycobacteriaceae family strains.</title>
        <authorList>
            <person name="Helbich S."/>
            <person name="Barrantes I."/>
            <person name="Dos Anjos Borges L.G."/>
            <person name="Pieper D.H."/>
            <person name="Vainshtein Y."/>
            <person name="Sohn K."/>
            <person name="Engesser K.H."/>
        </authorList>
    </citation>
    <scope>NUCLEOTIDE SEQUENCE</scope>
    <source>
        <strain evidence="8">IBE100</strain>
    </source>
</reference>
<evidence type="ECO:0000313" key="8">
    <source>
        <dbReference type="EMBL" id="MDG5485679.1"/>
    </source>
</evidence>
<proteinExistence type="inferred from homology"/>
<comment type="catalytic activity">
    <reaction evidence="5">
        <text>a 4-saturated-(3S)-3-hydroxyacyl-CoA = a (3E)-enoyl-CoA + H2O</text>
        <dbReference type="Rhea" id="RHEA:20724"/>
        <dbReference type="ChEBI" id="CHEBI:15377"/>
        <dbReference type="ChEBI" id="CHEBI:58521"/>
        <dbReference type="ChEBI" id="CHEBI:137480"/>
        <dbReference type="EC" id="4.2.1.17"/>
    </reaction>
</comment>
<dbReference type="CDD" id="cd06558">
    <property type="entry name" value="crotonase-like"/>
    <property type="match status" value="1"/>
</dbReference>
<feature type="compositionally biased region" description="Basic and acidic residues" evidence="7">
    <location>
        <begin position="288"/>
        <end position="300"/>
    </location>
</feature>
<evidence type="ECO:0000256" key="2">
    <source>
        <dbReference type="ARBA" id="ARBA00005254"/>
    </source>
</evidence>
<evidence type="ECO:0000256" key="5">
    <source>
        <dbReference type="ARBA" id="ARBA00023717"/>
    </source>
</evidence>
<keyword evidence="3" id="KW-0276">Fatty acid metabolism</keyword>
<dbReference type="PANTHER" id="PTHR43802">
    <property type="entry name" value="ENOYL-COA HYDRATASE"/>
    <property type="match status" value="1"/>
</dbReference>
<dbReference type="RefSeq" id="WP_278223002.1">
    <property type="nucleotide sequence ID" value="NZ_JAKZMO010000023.1"/>
</dbReference>
<evidence type="ECO:0000256" key="3">
    <source>
        <dbReference type="ARBA" id="ARBA00022832"/>
    </source>
</evidence>
<keyword evidence="9" id="KW-1185">Reference proteome</keyword>
<dbReference type="NCBIfam" id="NF006128">
    <property type="entry name" value="PRK08272.1"/>
    <property type="match status" value="1"/>
</dbReference>
<dbReference type="SUPFAM" id="SSF52096">
    <property type="entry name" value="ClpP/crotonase"/>
    <property type="match status" value="1"/>
</dbReference>
<accession>A0ABT6GVL4</accession>